<name>A0A7W3TF77_9ACTN</name>
<keyword evidence="2" id="KW-0472">Membrane</keyword>
<dbReference type="Pfam" id="PF19803">
    <property type="entry name" value="DUF6286"/>
    <property type="match status" value="1"/>
</dbReference>
<evidence type="ECO:0000256" key="1">
    <source>
        <dbReference type="SAM" id="MobiDB-lite"/>
    </source>
</evidence>
<evidence type="ECO:0000259" key="3">
    <source>
        <dbReference type="Pfam" id="PF19803"/>
    </source>
</evidence>
<feature type="region of interest" description="Disordered" evidence="1">
    <location>
        <begin position="1"/>
        <end position="40"/>
    </location>
</feature>
<dbReference type="EMBL" id="VKHT01000587">
    <property type="protein sequence ID" value="MBB0245733.1"/>
    <property type="molecule type" value="Genomic_DNA"/>
</dbReference>
<feature type="transmembrane region" description="Helical" evidence="2">
    <location>
        <begin position="46"/>
        <end position="64"/>
    </location>
</feature>
<keyword evidence="2" id="KW-1133">Transmembrane helix</keyword>
<dbReference type="Proteomes" id="UP000538929">
    <property type="component" value="Unassembled WGS sequence"/>
</dbReference>
<organism evidence="4 5">
    <name type="scientific">Streptomyces alkaliphilus</name>
    <dbReference type="NCBI Taxonomy" id="1472722"/>
    <lineage>
        <taxon>Bacteria</taxon>
        <taxon>Bacillati</taxon>
        <taxon>Actinomycetota</taxon>
        <taxon>Actinomycetes</taxon>
        <taxon>Kitasatosporales</taxon>
        <taxon>Streptomycetaceae</taxon>
        <taxon>Streptomyces</taxon>
    </lineage>
</organism>
<protein>
    <recommendedName>
        <fullName evidence="3">DUF6286 domain-containing protein</fullName>
    </recommendedName>
</protein>
<gene>
    <name evidence="4" type="ORF">FNQ90_16885</name>
</gene>
<accession>A0A7W3TF77</accession>
<reference evidence="5" key="1">
    <citation type="submission" date="2019-10" db="EMBL/GenBank/DDBJ databases">
        <title>Streptomyces sp. nov., a novel actinobacterium isolated from alkaline environment.</title>
        <authorList>
            <person name="Golinska P."/>
        </authorList>
    </citation>
    <scope>NUCLEOTIDE SEQUENCE [LARGE SCALE GENOMIC DNA]</scope>
    <source>
        <strain evidence="5">DSM 42118</strain>
    </source>
</reference>
<proteinExistence type="predicted"/>
<keyword evidence="2" id="KW-0812">Transmembrane</keyword>
<comment type="caution">
    <text evidence="4">The sequence shown here is derived from an EMBL/GenBank/DDBJ whole genome shotgun (WGS) entry which is preliminary data.</text>
</comment>
<dbReference type="InterPro" id="IPR046253">
    <property type="entry name" value="DUF6286"/>
</dbReference>
<evidence type="ECO:0000313" key="4">
    <source>
        <dbReference type="EMBL" id="MBB0245733.1"/>
    </source>
</evidence>
<keyword evidence="5" id="KW-1185">Reference proteome</keyword>
<feature type="compositionally biased region" description="Basic and acidic residues" evidence="1">
    <location>
        <begin position="16"/>
        <end position="30"/>
    </location>
</feature>
<dbReference type="RefSeq" id="WP_182607179.1">
    <property type="nucleotide sequence ID" value="NZ_VKHT01000587.1"/>
</dbReference>
<dbReference type="AlphaFoldDB" id="A0A7W3TF77"/>
<sequence length="214" mass="23072">MSGTEREETAGGPAVLEKHPRPEDPPERDPGTGGRRAHRFRSARRVPAALTALVLLAICGALLYDVVAVRSGRPAAEWRVRLADELATRPVDDPVILTGAAVAVLLGLWLLLLALTPGLRGLLPLRGKDPDLRVGIERSAVAHVVRDRAVRVAGVRSARVSVGRRRVRVTAETHFRDPEEVRAELRSALEESLDEIAFARPPALALRVRGSSGG</sequence>
<feature type="domain" description="DUF6286" evidence="3">
    <location>
        <begin position="105"/>
        <end position="209"/>
    </location>
</feature>
<evidence type="ECO:0000313" key="5">
    <source>
        <dbReference type="Proteomes" id="UP000538929"/>
    </source>
</evidence>
<feature type="transmembrane region" description="Helical" evidence="2">
    <location>
        <begin position="95"/>
        <end position="116"/>
    </location>
</feature>
<evidence type="ECO:0000256" key="2">
    <source>
        <dbReference type="SAM" id="Phobius"/>
    </source>
</evidence>